<keyword evidence="4" id="KW-0521">NADP</keyword>
<feature type="active site" description="Proton acceptor; for dehydratase activity" evidence="7">
    <location>
        <position position="926"/>
    </location>
</feature>
<dbReference type="PROSITE" id="PS52004">
    <property type="entry name" value="KS3_2"/>
    <property type="match status" value="1"/>
</dbReference>
<dbReference type="InterPro" id="IPR020806">
    <property type="entry name" value="PKS_PP-bd"/>
</dbReference>
<dbReference type="Pfam" id="PF02801">
    <property type="entry name" value="Ketoacyl-synt_C"/>
    <property type="match status" value="1"/>
</dbReference>
<evidence type="ECO:0000313" key="12">
    <source>
        <dbReference type="Proteomes" id="UP001198862"/>
    </source>
</evidence>
<feature type="domain" description="Carrier" evidence="8">
    <location>
        <begin position="2345"/>
        <end position="2422"/>
    </location>
</feature>
<dbReference type="InterPro" id="IPR018201">
    <property type="entry name" value="Ketoacyl_synth_AS"/>
</dbReference>
<dbReference type="PROSITE" id="PS50075">
    <property type="entry name" value="CARRIER"/>
    <property type="match status" value="1"/>
</dbReference>
<dbReference type="InterPro" id="IPR049900">
    <property type="entry name" value="PKS_mFAS_DH"/>
</dbReference>
<dbReference type="InterPro" id="IPR014031">
    <property type="entry name" value="Ketoacyl_synth_C"/>
</dbReference>
<dbReference type="InterPro" id="IPR014043">
    <property type="entry name" value="Acyl_transferase_dom"/>
</dbReference>
<feature type="domain" description="Ketosynthase family 3 (KS3)" evidence="9">
    <location>
        <begin position="4"/>
        <end position="426"/>
    </location>
</feature>
<dbReference type="SMART" id="SM00822">
    <property type="entry name" value="PKS_KR"/>
    <property type="match status" value="1"/>
</dbReference>
<evidence type="ECO:0000256" key="1">
    <source>
        <dbReference type="ARBA" id="ARBA00022450"/>
    </source>
</evidence>
<keyword evidence="12" id="KW-1185">Reference proteome</keyword>
<feature type="region of interest" description="N-terminal hotdog fold" evidence="7">
    <location>
        <begin position="897"/>
        <end position="1017"/>
    </location>
</feature>
<protein>
    <submittedName>
        <fullName evidence="11">SDR family NAD(P)-dependent oxidoreductase</fullName>
    </submittedName>
</protein>
<dbReference type="InterPro" id="IPR009081">
    <property type="entry name" value="PP-bd_ACP"/>
</dbReference>
<dbReference type="SMART" id="SM00829">
    <property type="entry name" value="PKS_ER"/>
    <property type="match status" value="1"/>
</dbReference>
<accession>A0ABS8L050</accession>
<dbReference type="InterPro" id="IPR050091">
    <property type="entry name" value="PKS_NRPS_Biosynth_Enz"/>
</dbReference>
<dbReference type="SUPFAM" id="SSF52151">
    <property type="entry name" value="FabD/lysophospholipase-like"/>
    <property type="match status" value="1"/>
</dbReference>
<sequence>MTRRDEVAIVGYACRLPGARNSDEFWKLLRNNRCSVSQITPDRFPTQAYFHPSPDQIGRSYSFAAGVIDDIWGFDATAFGMSPREAEQVDPQHRHLLEVAHDALAHAGIRPSTLAGQPIGVYVGASSVDHAAHFFADPSAAGIHMMTGNSLSIMANRISYTFDLRGPSLAIDTACSSSLVALDMAAEAIRNGSIDTAIVGGVNLLLSPFSYIGFSRASMLSPTGLCRPFDASADGYVRAEGAIVVVLRSMSSALKARSRVHAVIVGSGVNQDGRTTGMSLPSADSQRRLLEQVYGDFGVDPADLSFVEAHGTGTRVGDPIEADALGKGLGQKRTHPLPIGSVKSNVGHLEPVSGLAGLLKSVIALDRGLLPATLHQRAPNPDIPFDDLNLQVVGQNRQLPDQRGPELVGINSFGFGGTNSHVILRSDRTVAHLVQVNNTATPPPLLLTAHSGEALKALAADYVEKWPAATRDAASFISASAYLRDALPHRLVARGRTTDEIRHHLASFARGEDSESVLTGQALGSDQPLTFLFSGNGSQWAGMGRDAWGTNAVFQNALRDIDARFSKVQDWSIVDTLFAEDLAVRLRRATYSQPLLLALQVATVRALEERGVVAAATLGHSVGEIAAAWCAGALSLDQAIDVVIARSRHQEGVRGSGSMAALMLSDREARRFLKTAGAAGVEIAAVNSWRSVTVSGSIADIDRVLQAASDMRISARRLDLDYPFHSALIDPVRAPLLRELQGLRPLPVHKRFVSSVTGTIATPEMLGAEHWWRNVREPVQFEPALNVLLSDGMRVFVEIGPRPILTSYVRDVLRESGTRGVVVETMSEGDSQKASDPIERAASRIALSGGKVEMQRFFGPAPAAAVVLPLYPWQHTHLKLPVTEEATTPLLAEAHNHRLLGARPRLDGAEWFSTVDPALFPWISDHKVGDVPVLPATAYVETMLAAARQIYPEGALELRDLDILRPLVFEGKTSFETSVRFAHETGIVELLSRQRGGGGSGWTLNARGIVGRSPIVGKTVVVPEAPDHAIVVPRRSVYAWARELGFEYGPTFQRTRQVVFPQPKLAIAALDDPGELVAGTKIIDITALDAAFHALFASEEAGVADMPMKRMLPVRFGNVRVFDSGAIATRVTARTLRQSLSSMVVDIDLWDENGRIVVAAQNVRLVEAPAELAVDPKSLSYRTASWMLDRPGTPSTLTPGNVDLERPAGKAAALSEALLLVEAGALRASWSALLEDSSPERVDEPASDDDSPWSSYLRSALLWHLEAKNLAAERDGVRTLSATCDLPEIDSIASTLLVRHPTMAAEAASVSRLESIIGRLSKGDPSAVSELGSAHWRNLGVASNQIGWLRDAVTTDVLAAVSRQDGKHLLRLLMVGADHSSTAVDLSARLPNVEIILTDLDEDRLEQAKATIAHEAPLVRCMAWAHLETLAPASLDLAFAIDALSEIACVRDEGLTVLTRLLRPQAPIIAGELAPGIFWDIVRGSRRRWWSRSASTDFPVGALLTDQEWIEELAGAGFTGVSVSAVQGEARIGVIVRGRSGGPADRTASASSEPVIFAWQGETAADLRMATAPGDASRTDRPAPTDFVLAIPASGDGGDPVATLGGHLDDIGELCRRLADAPARLWIVVDFGNDETAPLEQPLWCALVAAARVARNEYPGLHIRCVGLAGKPRQRVVEQAAEEMLAPGEERELFFAGRQRIVFRVERGATPPRPLETPADGVALRLAPRQGAGRGVLGWVPEPRKTPEADEVEIEVATTGLNFRDVMWNLRLLPEEALEDGYAGPGLGMECAGTVVSVGPGVNDFSVGDRVLAFVPGAFASHVIARTFAVSKLPSQLSLEDATTLPVAFLTAYYSLVHLARLEAGETVLIHGGAGAVGLAALQVAKRRGATIIATAGTGEKRALLRNLGADFVCNSRTLAFAEEVMSFTGGKGVDVVLNSLAGEAMIRSMDCLKPFGRFIELGKRDFYANTHLGLRPLRRNLSYFGVDVDQLIGAHKSLSQQLFADIVGLFEQGDFSPLPHRIFDGAHIAEAFRLMQRAGHIGKIIVSPARQASGAAAPVNSFPVDAQGWHVVIGGTSGFGLATAEWLADRDARHLALVSRSGHLSDAVAEQVEALRGKGVSVEVAAVDVTDAGALDRFIDQLGRGRPIKGIVHAAMVLDDRLIQGTDRESIEAVLRPKASGALNLERLADRLELDYLLLFSSATTLFGNPGQFNYVAGNAYVEGVARRLRARGLPALAVAWGAIEDAGYLARHIEANASLKRRFASTLMPARMALNGLDWAFDADGRQIADVCAIARVDWTMAKRELAAVRAPTFNAIDAGGASRQSGQAAVTLERLRAMPAEEATAALLDIVVDEIARVLRLPPKEIDRHRPLADIGMDSLMMLELRTTVEASLQIELPMMSLASGITPADVARRVTPLVTGEAPRDAVPGSLAALSASHLAEEAQAASPSEQRAAVSAVLQRVKQIDGPL</sequence>
<evidence type="ECO:0000259" key="10">
    <source>
        <dbReference type="PROSITE" id="PS52019"/>
    </source>
</evidence>
<dbReference type="InterPro" id="IPR006162">
    <property type="entry name" value="Ppantetheine_attach_site"/>
</dbReference>
<dbReference type="Gene3D" id="3.10.129.110">
    <property type="entry name" value="Polyketide synthase dehydratase"/>
    <property type="match status" value="1"/>
</dbReference>
<dbReference type="PANTHER" id="PTHR43775:SF37">
    <property type="entry name" value="SI:DKEY-61P9.11"/>
    <property type="match status" value="1"/>
</dbReference>
<dbReference type="InterPro" id="IPR014030">
    <property type="entry name" value="Ketoacyl_synth_N"/>
</dbReference>
<dbReference type="InterPro" id="IPR029063">
    <property type="entry name" value="SAM-dependent_MTases_sf"/>
</dbReference>
<dbReference type="Gene3D" id="3.30.70.3290">
    <property type="match status" value="1"/>
</dbReference>
<dbReference type="SUPFAM" id="SSF50129">
    <property type="entry name" value="GroES-like"/>
    <property type="match status" value="1"/>
</dbReference>
<dbReference type="InterPro" id="IPR013149">
    <property type="entry name" value="ADH-like_C"/>
</dbReference>
<feature type="active site" description="Proton donor; for dehydratase activity" evidence="7">
    <location>
        <position position="1089"/>
    </location>
</feature>
<dbReference type="PROSITE" id="PS52019">
    <property type="entry name" value="PKS_MFAS_DH"/>
    <property type="match status" value="1"/>
</dbReference>
<dbReference type="Pfam" id="PF16197">
    <property type="entry name" value="KAsynt_C_assoc"/>
    <property type="match status" value="1"/>
</dbReference>
<dbReference type="SMART" id="SM00827">
    <property type="entry name" value="PKS_AT"/>
    <property type="match status" value="1"/>
</dbReference>
<evidence type="ECO:0000256" key="3">
    <source>
        <dbReference type="ARBA" id="ARBA00022679"/>
    </source>
</evidence>
<evidence type="ECO:0000259" key="8">
    <source>
        <dbReference type="PROSITE" id="PS50075"/>
    </source>
</evidence>
<evidence type="ECO:0000256" key="2">
    <source>
        <dbReference type="ARBA" id="ARBA00022553"/>
    </source>
</evidence>
<dbReference type="InterPro" id="IPR020807">
    <property type="entry name" value="PKS_DH"/>
</dbReference>
<dbReference type="Pfam" id="PF00109">
    <property type="entry name" value="ketoacyl-synt"/>
    <property type="match status" value="1"/>
</dbReference>
<dbReference type="Gene3D" id="3.40.50.150">
    <property type="entry name" value="Vaccinia Virus protein VP39"/>
    <property type="match status" value="1"/>
</dbReference>
<dbReference type="SUPFAM" id="SSF51735">
    <property type="entry name" value="NAD(P)-binding Rossmann-fold domains"/>
    <property type="match status" value="3"/>
</dbReference>
<dbReference type="Gene3D" id="3.40.47.10">
    <property type="match status" value="1"/>
</dbReference>
<evidence type="ECO:0000256" key="4">
    <source>
        <dbReference type="ARBA" id="ARBA00022857"/>
    </source>
</evidence>
<evidence type="ECO:0000259" key="9">
    <source>
        <dbReference type="PROSITE" id="PS52004"/>
    </source>
</evidence>
<dbReference type="InterPro" id="IPR013154">
    <property type="entry name" value="ADH-like_N"/>
</dbReference>
<gene>
    <name evidence="11" type="ORF">LJ725_22325</name>
</gene>
<dbReference type="InterPro" id="IPR049552">
    <property type="entry name" value="PKS_DH_N"/>
</dbReference>
<dbReference type="Pfam" id="PF00107">
    <property type="entry name" value="ADH_zinc_N"/>
    <property type="match status" value="1"/>
</dbReference>
<dbReference type="InterPro" id="IPR001227">
    <property type="entry name" value="Ac_transferase_dom_sf"/>
</dbReference>
<dbReference type="PROSITE" id="PS00606">
    <property type="entry name" value="KS3_1"/>
    <property type="match status" value="1"/>
</dbReference>
<dbReference type="InterPro" id="IPR011032">
    <property type="entry name" value="GroES-like_sf"/>
</dbReference>
<dbReference type="Gene3D" id="3.90.180.10">
    <property type="entry name" value="Medium-chain alcohol dehydrogenases, catalytic domain"/>
    <property type="match status" value="1"/>
</dbReference>
<dbReference type="InterPro" id="IPR057326">
    <property type="entry name" value="KR_dom"/>
</dbReference>
<dbReference type="CDD" id="cd05274">
    <property type="entry name" value="KR_FAS_SDR_x"/>
    <property type="match status" value="1"/>
</dbReference>
<dbReference type="SUPFAM" id="SSF53901">
    <property type="entry name" value="Thiolase-like"/>
    <property type="match status" value="1"/>
</dbReference>
<dbReference type="Pfam" id="PF00698">
    <property type="entry name" value="Acyl_transf_1"/>
    <property type="match status" value="1"/>
</dbReference>
<keyword evidence="6" id="KW-0012">Acyltransferase</keyword>
<proteinExistence type="predicted"/>
<dbReference type="SMART" id="SM00826">
    <property type="entry name" value="PKS_DH"/>
    <property type="match status" value="1"/>
</dbReference>
<dbReference type="PROSITE" id="PS00012">
    <property type="entry name" value="PHOSPHOPANTETHEINE"/>
    <property type="match status" value="1"/>
</dbReference>
<feature type="region of interest" description="C-terminal hotdog fold" evidence="7">
    <location>
        <begin position="1029"/>
        <end position="1174"/>
    </location>
</feature>
<dbReference type="InterPro" id="IPR020843">
    <property type="entry name" value="ER"/>
</dbReference>
<dbReference type="CDD" id="cd00833">
    <property type="entry name" value="PKS"/>
    <property type="match status" value="1"/>
</dbReference>
<keyword evidence="5" id="KW-0511">Multifunctional enzyme</keyword>
<feature type="domain" description="PKS/mFAS DH" evidence="10">
    <location>
        <begin position="897"/>
        <end position="1174"/>
    </location>
</feature>
<keyword evidence="2" id="KW-0597">Phosphoprotein</keyword>
<comment type="caution">
    <text evidence="11">The sequence shown here is derived from an EMBL/GenBank/DDBJ whole genome shotgun (WGS) entry which is preliminary data.</text>
</comment>
<dbReference type="InterPro" id="IPR049551">
    <property type="entry name" value="PKS_DH_C"/>
</dbReference>
<dbReference type="Proteomes" id="UP001198862">
    <property type="component" value="Unassembled WGS sequence"/>
</dbReference>
<dbReference type="Gene3D" id="3.40.50.720">
    <property type="entry name" value="NAD(P)-binding Rossmann-like Domain"/>
    <property type="match status" value="3"/>
</dbReference>
<dbReference type="PANTHER" id="PTHR43775">
    <property type="entry name" value="FATTY ACID SYNTHASE"/>
    <property type="match status" value="1"/>
</dbReference>
<dbReference type="Gene3D" id="3.40.366.10">
    <property type="entry name" value="Malonyl-Coenzyme A Acyl Carrier Protein, domain 2"/>
    <property type="match status" value="1"/>
</dbReference>
<dbReference type="SUPFAM" id="SSF47336">
    <property type="entry name" value="ACP-like"/>
    <property type="match status" value="1"/>
</dbReference>
<evidence type="ECO:0000256" key="6">
    <source>
        <dbReference type="ARBA" id="ARBA00023315"/>
    </source>
</evidence>
<dbReference type="InterPro" id="IPR020841">
    <property type="entry name" value="PKS_Beta-ketoAc_synthase_dom"/>
</dbReference>
<evidence type="ECO:0000313" key="11">
    <source>
        <dbReference type="EMBL" id="MCC8431722.1"/>
    </source>
</evidence>
<dbReference type="InterPro" id="IPR042104">
    <property type="entry name" value="PKS_dehydratase_sf"/>
</dbReference>
<dbReference type="InterPro" id="IPR016039">
    <property type="entry name" value="Thiolase-like"/>
</dbReference>
<dbReference type="SUPFAM" id="SSF53335">
    <property type="entry name" value="S-adenosyl-L-methionine-dependent methyltransferases"/>
    <property type="match status" value="1"/>
</dbReference>
<dbReference type="InterPro" id="IPR016035">
    <property type="entry name" value="Acyl_Trfase/lysoPLipase"/>
</dbReference>
<dbReference type="InterPro" id="IPR016036">
    <property type="entry name" value="Malonyl_transacylase_ACP-bd"/>
</dbReference>
<evidence type="ECO:0000256" key="7">
    <source>
        <dbReference type="PROSITE-ProRule" id="PRU01363"/>
    </source>
</evidence>
<name>A0ABS8L050_9HYPH</name>
<dbReference type="Pfam" id="PF21089">
    <property type="entry name" value="PKS_DH_N"/>
    <property type="match status" value="1"/>
</dbReference>
<keyword evidence="1" id="KW-0596">Phosphopantetheine</keyword>
<keyword evidence="3" id="KW-0808">Transferase</keyword>
<dbReference type="InterPro" id="IPR032821">
    <property type="entry name" value="PKS_assoc"/>
</dbReference>
<dbReference type="Pfam" id="PF08659">
    <property type="entry name" value="KR"/>
    <property type="match status" value="1"/>
</dbReference>
<evidence type="ECO:0000256" key="5">
    <source>
        <dbReference type="ARBA" id="ARBA00023268"/>
    </source>
</evidence>
<dbReference type="RefSeq" id="WP_230553151.1">
    <property type="nucleotide sequence ID" value="NZ_JAJISD010000011.1"/>
</dbReference>
<organism evidence="11 12">
    <name type="scientific">Reyranella aquatilis</name>
    <dbReference type="NCBI Taxonomy" id="2035356"/>
    <lineage>
        <taxon>Bacteria</taxon>
        <taxon>Pseudomonadati</taxon>
        <taxon>Pseudomonadota</taxon>
        <taxon>Alphaproteobacteria</taxon>
        <taxon>Hyphomicrobiales</taxon>
        <taxon>Reyranellaceae</taxon>
        <taxon>Reyranella</taxon>
    </lineage>
</organism>
<dbReference type="InterPro" id="IPR036736">
    <property type="entry name" value="ACP-like_sf"/>
</dbReference>
<dbReference type="EMBL" id="JAJISD010000011">
    <property type="protein sequence ID" value="MCC8431722.1"/>
    <property type="molecule type" value="Genomic_DNA"/>
</dbReference>
<dbReference type="SMART" id="SM00825">
    <property type="entry name" value="PKS_KS"/>
    <property type="match status" value="1"/>
</dbReference>
<dbReference type="InterPro" id="IPR013968">
    <property type="entry name" value="PKS_KR"/>
</dbReference>
<dbReference type="Pfam" id="PF00550">
    <property type="entry name" value="PP-binding"/>
    <property type="match status" value="1"/>
</dbReference>
<dbReference type="Pfam" id="PF14765">
    <property type="entry name" value="PS-DH"/>
    <property type="match status" value="1"/>
</dbReference>
<dbReference type="Gene3D" id="1.10.1200.10">
    <property type="entry name" value="ACP-like"/>
    <property type="match status" value="1"/>
</dbReference>
<dbReference type="Pfam" id="PF08240">
    <property type="entry name" value="ADH_N"/>
    <property type="match status" value="1"/>
</dbReference>
<reference evidence="11 12" key="1">
    <citation type="submission" date="2021-11" db="EMBL/GenBank/DDBJ databases">
        <authorList>
            <person name="Lee D.-H."/>
            <person name="Kim S.-B."/>
        </authorList>
    </citation>
    <scope>NUCLEOTIDE SEQUENCE [LARGE SCALE GENOMIC DNA]</scope>
    <source>
        <strain evidence="11 12">KCTC 52223</strain>
    </source>
</reference>
<dbReference type="SUPFAM" id="SSF55048">
    <property type="entry name" value="Probable ACP-binding domain of malonyl-CoA ACP transacylase"/>
    <property type="match status" value="1"/>
</dbReference>
<dbReference type="SMART" id="SM00823">
    <property type="entry name" value="PKS_PP"/>
    <property type="match status" value="1"/>
</dbReference>
<dbReference type="InterPro" id="IPR036291">
    <property type="entry name" value="NAD(P)-bd_dom_sf"/>
</dbReference>
<dbReference type="CDD" id="cd05195">
    <property type="entry name" value="enoyl_red"/>
    <property type="match status" value="1"/>
</dbReference>